<feature type="transmembrane region" description="Helical" evidence="1">
    <location>
        <begin position="116"/>
        <end position="136"/>
    </location>
</feature>
<keyword evidence="1" id="KW-0472">Membrane</keyword>
<keyword evidence="1" id="KW-0812">Transmembrane</keyword>
<dbReference type="OrthoDB" id="421226at2759"/>
<proteinExistence type="predicted"/>
<dbReference type="InterPro" id="IPR014710">
    <property type="entry name" value="RmlC-like_jellyroll"/>
</dbReference>
<evidence type="ECO:0000256" key="1">
    <source>
        <dbReference type="SAM" id="Phobius"/>
    </source>
</evidence>
<name>A0A7E5WXK7_TRINI</name>
<feature type="transmembrane region" description="Helical" evidence="1">
    <location>
        <begin position="323"/>
        <end position="350"/>
    </location>
</feature>
<sequence length="534" mass="63063">MKEFHESYFHHTCLIIPERDVLDTDIIGSGWLQYLKWWWNDMFLLSYSNEASRGFYISTHAMKIERFRQFRKYKERIHPMSKFRTFWNFLMLHVFVFDKIFFRFTSTFLFDNLPIYLFYFGALLDILIMIDLFVSLKTGYIDYEAKRVVLDTKKCLLKFCTQKLFIHFASTIPFHCFLLMRYGANANCGQCKSNRFICALKIFTVFRLFRVFESSAYLTRKRCRIRKIYFYKFLRIVITGCITVVQFNEIFDAFTILVFIQTNQVDTRSTFASRMAIKYGFMRSEEPDYRLIFVEMYRTLNVFCMFTFGSRTKVFFLDKLASVAAYVIATIFHFWSVLTCFALITSIVYARDQAIKMRTNTLNFVSSQQLSEHIRMKVDRYFHLKTTKMVITQNQNKLYSCLPLVFKNEAKMYIYMNLVMRIPLFSDWPLSIIQDLVLIIQEKVYLENDIVTVARVAGAGLIIVDTGILAVYSEFHQEVGHLIDGDYFGELSLVTDKELCMSYVIAVTDSKVSGYSHIFLIYLFVCRSGCIFGA</sequence>
<evidence type="ECO:0000313" key="3">
    <source>
        <dbReference type="Proteomes" id="UP000322000"/>
    </source>
</evidence>
<dbReference type="InterPro" id="IPR000595">
    <property type="entry name" value="cNMP-bd_dom"/>
</dbReference>
<evidence type="ECO:0000259" key="2">
    <source>
        <dbReference type="PROSITE" id="PS50042"/>
    </source>
</evidence>
<dbReference type="GO" id="GO:0005249">
    <property type="term" value="F:voltage-gated potassium channel activity"/>
    <property type="evidence" value="ECO:0007669"/>
    <property type="project" value="TreeGrafter"/>
</dbReference>
<feature type="domain" description="Cyclic nucleotide-binding" evidence="2">
    <location>
        <begin position="424"/>
        <end position="512"/>
    </location>
</feature>
<dbReference type="SUPFAM" id="SSF51206">
    <property type="entry name" value="cAMP-binding domain-like"/>
    <property type="match status" value="1"/>
</dbReference>
<reference evidence="4" key="1">
    <citation type="submission" date="2025-08" db="UniProtKB">
        <authorList>
            <consortium name="RefSeq"/>
        </authorList>
    </citation>
    <scope>IDENTIFICATION</scope>
</reference>
<dbReference type="GO" id="GO:0098855">
    <property type="term" value="C:HCN channel complex"/>
    <property type="evidence" value="ECO:0007669"/>
    <property type="project" value="TreeGrafter"/>
</dbReference>
<dbReference type="RefSeq" id="XP_026745244.1">
    <property type="nucleotide sequence ID" value="XM_026889443.1"/>
</dbReference>
<dbReference type="CDD" id="cd00038">
    <property type="entry name" value="CAP_ED"/>
    <property type="match status" value="1"/>
</dbReference>
<dbReference type="GO" id="GO:0035725">
    <property type="term" value="P:sodium ion transmembrane transport"/>
    <property type="evidence" value="ECO:0007669"/>
    <property type="project" value="TreeGrafter"/>
</dbReference>
<dbReference type="PROSITE" id="PS50042">
    <property type="entry name" value="CNMP_BINDING_3"/>
    <property type="match status" value="1"/>
</dbReference>
<keyword evidence="1" id="KW-1133">Transmembrane helix</keyword>
<protein>
    <submittedName>
        <fullName evidence="4">Potassium/sodium hyperpolarization-activated cyclic nucleotide-gated channel 1-like</fullName>
    </submittedName>
</protein>
<dbReference type="InParanoid" id="A0A7E5WXK7"/>
<dbReference type="Gene3D" id="2.60.120.10">
    <property type="entry name" value="Jelly Rolls"/>
    <property type="match status" value="1"/>
</dbReference>
<dbReference type="InterPro" id="IPR018490">
    <property type="entry name" value="cNMP-bd_dom_sf"/>
</dbReference>
<dbReference type="PANTHER" id="PTHR45689:SF14">
    <property type="entry name" value="CYCLIC NUCLEOTIDE-GATED CATION CHANNEL SUBUNIT A-LIKE PROTEIN"/>
    <property type="match status" value="1"/>
</dbReference>
<keyword evidence="3" id="KW-1185">Reference proteome</keyword>
<dbReference type="AlphaFoldDB" id="A0A7E5WXK7"/>
<dbReference type="PANTHER" id="PTHR45689">
    <property type="entry name" value="I[[H]] CHANNEL, ISOFORM E"/>
    <property type="match status" value="1"/>
</dbReference>
<feature type="transmembrane region" description="Helical" evidence="1">
    <location>
        <begin position="86"/>
        <end position="104"/>
    </location>
</feature>
<dbReference type="KEGG" id="tnl:113506607"/>
<accession>A0A7E5WXK7</accession>
<evidence type="ECO:0000313" key="4">
    <source>
        <dbReference type="RefSeq" id="XP_026745244.1"/>
    </source>
</evidence>
<organism evidence="3 4">
    <name type="scientific">Trichoplusia ni</name>
    <name type="common">Cabbage looper</name>
    <dbReference type="NCBI Taxonomy" id="7111"/>
    <lineage>
        <taxon>Eukaryota</taxon>
        <taxon>Metazoa</taxon>
        <taxon>Ecdysozoa</taxon>
        <taxon>Arthropoda</taxon>
        <taxon>Hexapoda</taxon>
        <taxon>Insecta</taxon>
        <taxon>Pterygota</taxon>
        <taxon>Neoptera</taxon>
        <taxon>Endopterygota</taxon>
        <taxon>Lepidoptera</taxon>
        <taxon>Glossata</taxon>
        <taxon>Ditrysia</taxon>
        <taxon>Noctuoidea</taxon>
        <taxon>Noctuidae</taxon>
        <taxon>Plusiinae</taxon>
        <taxon>Trichoplusia</taxon>
    </lineage>
</organism>
<dbReference type="InterPro" id="IPR051413">
    <property type="entry name" value="K/Na_HCN_channel"/>
</dbReference>
<dbReference type="GO" id="GO:0003254">
    <property type="term" value="P:regulation of membrane depolarization"/>
    <property type="evidence" value="ECO:0007669"/>
    <property type="project" value="TreeGrafter"/>
</dbReference>
<dbReference type="GeneID" id="113506607"/>
<feature type="transmembrane region" description="Helical" evidence="1">
    <location>
        <begin position="233"/>
        <end position="260"/>
    </location>
</feature>
<dbReference type="Proteomes" id="UP000322000">
    <property type="component" value="Chromosome 20"/>
</dbReference>
<gene>
    <name evidence="4" type="primary">LOC113506607</name>
</gene>